<dbReference type="Proteomes" id="UP000000383">
    <property type="component" value="Chromosome"/>
</dbReference>
<dbReference type="KEGG" id="meh:M301_0274"/>
<evidence type="ECO:0000256" key="2">
    <source>
        <dbReference type="ARBA" id="ARBA00022475"/>
    </source>
</evidence>
<dbReference type="PANTHER" id="PTHR33529">
    <property type="entry name" value="SLR0882 PROTEIN-RELATED"/>
    <property type="match status" value="1"/>
</dbReference>
<evidence type="ECO:0000256" key="1">
    <source>
        <dbReference type="ARBA" id="ARBA00004651"/>
    </source>
</evidence>
<name>D7DLH7_METV0</name>
<feature type="transmembrane region" description="Helical" evidence="6">
    <location>
        <begin position="273"/>
        <end position="291"/>
    </location>
</feature>
<keyword evidence="2" id="KW-1003">Cell membrane</keyword>
<protein>
    <submittedName>
        <fullName evidence="7">Permease YjgP/YjgQ family protein</fullName>
    </submittedName>
</protein>
<dbReference type="RefSeq" id="WP_013146978.1">
    <property type="nucleotide sequence ID" value="NC_014207.1"/>
</dbReference>
<dbReference type="AlphaFoldDB" id="D7DLH7"/>
<feature type="transmembrane region" description="Helical" evidence="6">
    <location>
        <begin position="87"/>
        <end position="117"/>
    </location>
</feature>
<dbReference type="PANTHER" id="PTHR33529:SF2">
    <property type="entry name" value="LIPOPOLYSACCHARIDE EXPORT SYSTEM PERMEASE PROTEIN LPTG"/>
    <property type="match status" value="1"/>
</dbReference>
<reference evidence="7 8" key="2">
    <citation type="journal article" date="2011" name="J. Bacteriol.">
        <title>Genomes of three methylotrophs from a single niche uncover genetic and metabolic divergence of Methylophilaceae.</title>
        <authorList>
            <person name="Lapidus A."/>
            <person name="Clum A."/>
            <person name="Labutti K."/>
            <person name="Kaluzhnaya M.G."/>
            <person name="Lim S."/>
            <person name="Beck D.A."/>
            <person name="Glavina Del Rio T."/>
            <person name="Nolan M."/>
            <person name="Mavromatis K."/>
            <person name="Huntemann M."/>
            <person name="Lucas S."/>
            <person name="Lidstrom M.E."/>
            <person name="Ivanova N."/>
            <person name="Chistoserdova L."/>
        </authorList>
    </citation>
    <scope>NUCLEOTIDE SEQUENCE [LARGE SCALE GENOMIC DNA]</scope>
    <source>
        <strain evidence="7 8">301</strain>
    </source>
</reference>
<dbReference type="HOGENOM" id="CLU_028799_1_1_4"/>
<evidence type="ECO:0000313" key="7">
    <source>
        <dbReference type="EMBL" id="ADI28661.1"/>
    </source>
</evidence>
<keyword evidence="5 6" id="KW-0472">Membrane</keyword>
<gene>
    <name evidence="7" type="ordered locus">M301_0274</name>
</gene>
<keyword evidence="3 6" id="KW-0812">Transmembrane</keyword>
<dbReference type="STRING" id="666681.M301_0274"/>
<feature type="transmembrane region" description="Helical" evidence="6">
    <location>
        <begin position="303"/>
        <end position="320"/>
    </location>
</feature>
<dbReference type="GO" id="GO:0043190">
    <property type="term" value="C:ATP-binding cassette (ABC) transporter complex"/>
    <property type="evidence" value="ECO:0007669"/>
    <property type="project" value="InterPro"/>
</dbReference>
<feature type="transmembrane region" description="Helical" evidence="6">
    <location>
        <begin position="50"/>
        <end position="75"/>
    </location>
</feature>
<evidence type="ECO:0000256" key="5">
    <source>
        <dbReference type="ARBA" id="ARBA00023136"/>
    </source>
</evidence>
<accession>D7DLH7</accession>
<dbReference type="Pfam" id="PF03739">
    <property type="entry name" value="LptF_LptG"/>
    <property type="match status" value="1"/>
</dbReference>
<organism evidence="7 8">
    <name type="scientific">Methylotenera versatilis (strain 301)</name>
    <dbReference type="NCBI Taxonomy" id="666681"/>
    <lineage>
        <taxon>Bacteria</taxon>
        <taxon>Pseudomonadati</taxon>
        <taxon>Pseudomonadota</taxon>
        <taxon>Betaproteobacteria</taxon>
        <taxon>Nitrosomonadales</taxon>
        <taxon>Methylophilaceae</taxon>
        <taxon>Methylotenera</taxon>
    </lineage>
</organism>
<dbReference type="NCBIfam" id="TIGR04408">
    <property type="entry name" value="LptG_lptG"/>
    <property type="match status" value="1"/>
</dbReference>
<sequence length="356" mass="40050">MKILNKYLLKEIVSNVLMVMLALIAMFSFFDLIQELDALGKGSYGLGKILLFVLLSAPGHVYDVMPVAVLVGCMYSLGQLARYSELVVLRVSGLSIFDIAVLLLKIGAIFTIITFLIGELVTPFSEKTAQRMRIKATDSVVAQEFRSGLWVKDGNSFINVEEVLPDATLLNIHIFDFDKNAKLISTRNAKAGEFKHESWKLKDVTDTSFDKDSVKVSQSLEATWHSLIRPELLNVLLIMPEKMSAWNLYTYINHLSINKQKTTRYEVALWAKMIYPLACMVMVVLALPFGFVQQRAAGASTKIFVGIMLGVMYQILNRVFAHLGLLNDWPPLFSAIMPTIMFLMAGVAMLFYVERR</sequence>
<dbReference type="eggNOG" id="COG0795">
    <property type="taxonomic scope" value="Bacteria"/>
</dbReference>
<evidence type="ECO:0000313" key="8">
    <source>
        <dbReference type="Proteomes" id="UP000000383"/>
    </source>
</evidence>
<dbReference type="InterPro" id="IPR030923">
    <property type="entry name" value="LptG"/>
</dbReference>
<keyword evidence="8" id="KW-1185">Reference proteome</keyword>
<dbReference type="InterPro" id="IPR005495">
    <property type="entry name" value="LptG/LptF_permease"/>
</dbReference>
<evidence type="ECO:0000256" key="3">
    <source>
        <dbReference type="ARBA" id="ARBA00022692"/>
    </source>
</evidence>
<keyword evidence="4 6" id="KW-1133">Transmembrane helix</keyword>
<dbReference type="OrthoDB" id="9776227at2"/>
<comment type="subcellular location">
    <subcellularLocation>
        <location evidence="1">Cell membrane</location>
        <topology evidence="1">Multi-pass membrane protein</topology>
    </subcellularLocation>
</comment>
<proteinExistence type="predicted"/>
<evidence type="ECO:0000256" key="6">
    <source>
        <dbReference type="SAM" id="Phobius"/>
    </source>
</evidence>
<reference evidence="8" key="1">
    <citation type="submission" date="2010-05" db="EMBL/GenBank/DDBJ databases">
        <title>Complete sequence of Methylotenera sp. 301.</title>
        <authorList>
            <person name="Lucas S."/>
            <person name="Copeland A."/>
            <person name="Lapidus A."/>
            <person name="Cheng J.-F."/>
            <person name="Bruce D."/>
            <person name="Goodwin L."/>
            <person name="Pitluck S."/>
            <person name="Clum A."/>
            <person name="Land M."/>
            <person name="Hauser L."/>
            <person name="Kyrpides N."/>
            <person name="Ivanova N."/>
            <person name="Chistoservova L."/>
            <person name="Kalyuzhnaya M."/>
            <person name="Woyke T."/>
        </authorList>
    </citation>
    <scope>NUCLEOTIDE SEQUENCE [LARGE SCALE GENOMIC DNA]</scope>
    <source>
        <strain evidence="8">301</strain>
    </source>
</reference>
<evidence type="ECO:0000256" key="4">
    <source>
        <dbReference type="ARBA" id="ARBA00022989"/>
    </source>
</evidence>
<dbReference type="EMBL" id="CP002056">
    <property type="protein sequence ID" value="ADI28661.1"/>
    <property type="molecule type" value="Genomic_DNA"/>
</dbReference>
<feature type="transmembrane region" description="Helical" evidence="6">
    <location>
        <begin position="12"/>
        <end position="30"/>
    </location>
</feature>
<dbReference type="GO" id="GO:0015920">
    <property type="term" value="P:lipopolysaccharide transport"/>
    <property type="evidence" value="ECO:0007669"/>
    <property type="project" value="TreeGrafter"/>
</dbReference>
<feature type="transmembrane region" description="Helical" evidence="6">
    <location>
        <begin position="332"/>
        <end position="353"/>
    </location>
</feature>
<dbReference type="GO" id="GO:0055085">
    <property type="term" value="P:transmembrane transport"/>
    <property type="evidence" value="ECO:0007669"/>
    <property type="project" value="InterPro"/>
</dbReference>